<dbReference type="EC" id="3.1.3.25" evidence="4 10"/>
<keyword evidence="6 9" id="KW-0479">Metal-binding</keyword>
<evidence type="ECO:0000256" key="4">
    <source>
        <dbReference type="ARBA" id="ARBA00013106"/>
    </source>
</evidence>
<evidence type="ECO:0000256" key="9">
    <source>
        <dbReference type="PIRSR" id="PIRSR600760-2"/>
    </source>
</evidence>
<dbReference type="Pfam" id="PF00459">
    <property type="entry name" value="Inositol_P"/>
    <property type="match status" value="1"/>
</dbReference>
<dbReference type="PANTHER" id="PTHR20854">
    <property type="entry name" value="INOSITOL MONOPHOSPHATASE"/>
    <property type="match status" value="1"/>
</dbReference>
<dbReference type="CDD" id="cd01639">
    <property type="entry name" value="IMPase"/>
    <property type="match status" value="1"/>
</dbReference>
<dbReference type="GO" id="GO:0008934">
    <property type="term" value="F:inositol monophosphate 1-phosphatase activity"/>
    <property type="evidence" value="ECO:0007669"/>
    <property type="project" value="InterPro"/>
</dbReference>
<dbReference type="EMBL" id="JADZLT010000054">
    <property type="protein sequence ID" value="MBH0239398.1"/>
    <property type="molecule type" value="Genomic_DNA"/>
</dbReference>
<dbReference type="GO" id="GO:0007165">
    <property type="term" value="P:signal transduction"/>
    <property type="evidence" value="ECO:0007669"/>
    <property type="project" value="TreeGrafter"/>
</dbReference>
<dbReference type="InterPro" id="IPR020550">
    <property type="entry name" value="Inositol_monophosphatase_CS"/>
</dbReference>
<evidence type="ECO:0000256" key="8">
    <source>
        <dbReference type="ARBA" id="ARBA00022842"/>
    </source>
</evidence>
<dbReference type="RefSeq" id="WP_197312478.1">
    <property type="nucleotide sequence ID" value="NZ_JADZLT010000054.1"/>
</dbReference>
<reference evidence="11" key="1">
    <citation type="submission" date="2020-12" db="EMBL/GenBank/DDBJ databases">
        <title>Methylobrevis albus sp. nov., isolated from fresh water lack sediment.</title>
        <authorList>
            <person name="Zou Q."/>
        </authorList>
    </citation>
    <scope>NUCLEOTIDE SEQUENCE</scope>
    <source>
        <strain evidence="11">L22</strain>
    </source>
</reference>
<evidence type="ECO:0000256" key="3">
    <source>
        <dbReference type="ARBA" id="ARBA00009759"/>
    </source>
</evidence>
<feature type="binding site" evidence="9">
    <location>
        <position position="86"/>
    </location>
    <ligand>
        <name>Mg(2+)</name>
        <dbReference type="ChEBI" id="CHEBI:18420"/>
        <label>1</label>
        <note>catalytic</note>
    </ligand>
</feature>
<dbReference type="PROSITE" id="PS00630">
    <property type="entry name" value="IMP_2"/>
    <property type="match status" value="1"/>
</dbReference>
<dbReference type="Gene3D" id="3.30.540.10">
    <property type="entry name" value="Fructose-1,6-Bisphosphatase, subunit A, domain 1"/>
    <property type="match status" value="1"/>
</dbReference>
<evidence type="ECO:0000256" key="5">
    <source>
        <dbReference type="ARBA" id="ARBA00019784"/>
    </source>
</evidence>
<evidence type="ECO:0000313" key="12">
    <source>
        <dbReference type="Proteomes" id="UP000631694"/>
    </source>
</evidence>
<keyword evidence="7 10" id="KW-0378">Hydrolase</keyword>
<dbReference type="PRINTS" id="PR01959">
    <property type="entry name" value="SBIMPHPHTASE"/>
</dbReference>
<name>A0A931I5V6_9HYPH</name>
<dbReference type="InterPro" id="IPR022337">
    <property type="entry name" value="Inositol_monophosphatase_SuhB"/>
</dbReference>
<feature type="binding site" evidence="9">
    <location>
        <position position="88"/>
    </location>
    <ligand>
        <name>Mg(2+)</name>
        <dbReference type="ChEBI" id="CHEBI:18420"/>
        <label>1</label>
        <note>catalytic</note>
    </ligand>
</feature>
<dbReference type="AlphaFoldDB" id="A0A931I5V6"/>
<dbReference type="InterPro" id="IPR033942">
    <property type="entry name" value="IMPase"/>
</dbReference>
<proteinExistence type="inferred from homology"/>
<dbReference type="Gene3D" id="3.40.190.80">
    <property type="match status" value="1"/>
</dbReference>
<feature type="binding site" evidence="9">
    <location>
        <position position="214"/>
    </location>
    <ligand>
        <name>Mg(2+)</name>
        <dbReference type="ChEBI" id="CHEBI:18420"/>
        <label>1</label>
        <note>catalytic</note>
    </ligand>
</feature>
<comment type="similarity">
    <text evidence="3 10">Belongs to the inositol monophosphatase superfamily.</text>
</comment>
<evidence type="ECO:0000256" key="7">
    <source>
        <dbReference type="ARBA" id="ARBA00022801"/>
    </source>
</evidence>
<evidence type="ECO:0000256" key="1">
    <source>
        <dbReference type="ARBA" id="ARBA00001033"/>
    </source>
</evidence>
<dbReference type="InterPro" id="IPR020583">
    <property type="entry name" value="Inositol_monoP_metal-BS"/>
</dbReference>
<evidence type="ECO:0000256" key="2">
    <source>
        <dbReference type="ARBA" id="ARBA00001946"/>
    </source>
</evidence>
<dbReference type="PROSITE" id="PS00629">
    <property type="entry name" value="IMP_1"/>
    <property type="match status" value="1"/>
</dbReference>
<protein>
    <recommendedName>
        <fullName evidence="5 10">Inositol-1-monophosphatase</fullName>
        <ecNumber evidence="4 10">3.1.3.25</ecNumber>
    </recommendedName>
</protein>
<dbReference type="InterPro" id="IPR000760">
    <property type="entry name" value="Inositol_monophosphatase-like"/>
</dbReference>
<gene>
    <name evidence="11" type="ORF">I5731_16360</name>
</gene>
<evidence type="ECO:0000256" key="6">
    <source>
        <dbReference type="ARBA" id="ARBA00022723"/>
    </source>
</evidence>
<feature type="binding site" evidence="9">
    <location>
        <position position="69"/>
    </location>
    <ligand>
        <name>Mg(2+)</name>
        <dbReference type="ChEBI" id="CHEBI:18420"/>
        <label>1</label>
        <note>catalytic</note>
    </ligand>
</feature>
<dbReference type="GO" id="GO:0046872">
    <property type="term" value="F:metal ion binding"/>
    <property type="evidence" value="ECO:0007669"/>
    <property type="project" value="UniProtKB-KW"/>
</dbReference>
<dbReference type="GO" id="GO:0006020">
    <property type="term" value="P:inositol metabolic process"/>
    <property type="evidence" value="ECO:0007669"/>
    <property type="project" value="TreeGrafter"/>
</dbReference>
<keyword evidence="8 9" id="KW-0460">Magnesium</keyword>
<dbReference type="FunFam" id="3.30.540.10:FF:000003">
    <property type="entry name" value="Inositol-1-monophosphatase"/>
    <property type="match status" value="1"/>
</dbReference>
<evidence type="ECO:0000256" key="10">
    <source>
        <dbReference type="RuleBase" id="RU364068"/>
    </source>
</evidence>
<keyword evidence="12" id="KW-1185">Reference proteome</keyword>
<dbReference type="FunFam" id="3.40.190.80:FF:000020">
    <property type="entry name" value="Fructose-1,6-bisphosphatase/inositol-1-monophosphatase"/>
    <property type="match status" value="1"/>
</dbReference>
<dbReference type="GO" id="GO:0046854">
    <property type="term" value="P:phosphatidylinositol phosphate biosynthetic process"/>
    <property type="evidence" value="ECO:0007669"/>
    <property type="project" value="InterPro"/>
</dbReference>
<evidence type="ECO:0000313" key="11">
    <source>
        <dbReference type="EMBL" id="MBH0239398.1"/>
    </source>
</evidence>
<organism evidence="11 12">
    <name type="scientific">Methylobrevis albus</name>
    <dbReference type="NCBI Taxonomy" id="2793297"/>
    <lineage>
        <taxon>Bacteria</taxon>
        <taxon>Pseudomonadati</taxon>
        <taxon>Pseudomonadota</taxon>
        <taxon>Alphaproteobacteria</taxon>
        <taxon>Hyphomicrobiales</taxon>
        <taxon>Pleomorphomonadaceae</taxon>
        <taxon>Methylobrevis</taxon>
    </lineage>
</organism>
<accession>A0A931I5V6</accession>
<comment type="cofactor">
    <cofactor evidence="2 9 10">
        <name>Mg(2+)</name>
        <dbReference type="ChEBI" id="CHEBI:18420"/>
    </cofactor>
</comment>
<comment type="catalytic activity">
    <reaction evidence="1 10">
        <text>a myo-inositol phosphate + H2O = myo-inositol + phosphate</text>
        <dbReference type="Rhea" id="RHEA:24056"/>
        <dbReference type="ChEBI" id="CHEBI:15377"/>
        <dbReference type="ChEBI" id="CHEBI:17268"/>
        <dbReference type="ChEBI" id="CHEBI:43474"/>
        <dbReference type="ChEBI" id="CHEBI:84139"/>
        <dbReference type="EC" id="3.1.3.25"/>
    </reaction>
</comment>
<dbReference type="PANTHER" id="PTHR20854:SF4">
    <property type="entry name" value="INOSITOL-1-MONOPHOSPHATASE-RELATED"/>
    <property type="match status" value="1"/>
</dbReference>
<dbReference type="SUPFAM" id="SSF56655">
    <property type="entry name" value="Carbohydrate phosphatase"/>
    <property type="match status" value="1"/>
</dbReference>
<dbReference type="PRINTS" id="PR00377">
    <property type="entry name" value="IMPHPHTASES"/>
</dbReference>
<sequence>MARSPLMNVMIQSVRKVGRALARDFGEIENLQVSMKGPGNFVSAADRKAEKTLFEELSRVRPGWGFIMEERGVVEGSDAQHRWIVDPLDGTTNFLHGIPQFAISLALERAGVIIATVIYNPVTDELFSAERGSGAFLNDRRLRVAARRELADAVIGTGHPHIGSDGHVDHVRRLRHVLAGTAGIRSTGAAALDLAYVAAGRFDGFWQAGLEIWDVAGGLLLVREAGGYVSDFEGKDKMIERRQIVAGNEEIQRKLVGLIEAAG</sequence>
<comment type="caution">
    <text evidence="11">The sequence shown here is derived from an EMBL/GenBank/DDBJ whole genome shotgun (WGS) entry which is preliminary data.</text>
</comment>
<dbReference type="Proteomes" id="UP000631694">
    <property type="component" value="Unassembled WGS sequence"/>
</dbReference>
<feature type="binding site" evidence="9">
    <location>
        <position position="89"/>
    </location>
    <ligand>
        <name>Mg(2+)</name>
        <dbReference type="ChEBI" id="CHEBI:18420"/>
        <label>1</label>
        <note>catalytic</note>
    </ligand>
</feature>